<dbReference type="InterPro" id="IPR004242">
    <property type="entry name" value="Transposase_21"/>
</dbReference>
<evidence type="ECO:0000313" key="3">
    <source>
        <dbReference type="EMBL" id="GKV06678.1"/>
    </source>
</evidence>
<dbReference type="PANTHER" id="PTHR10775:SF182">
    <property type="entry name" value="TRANSPOSON, EN_SPM-LIKE, TRANSPOSASE-ASSOCIATED DOMAIN PROTEIN-RELATED"/>
    <property type="match status" value="1"/>
</dbReference>
<name>A0AAV5J5G5_9ROSI</name>
<feature type="region of interest" description="Disordered" evidence="1">
    <location>
        <begin position="623"/>
        <end position="659"/>
    </location>
</feature>
<sequence length="659" mass="76482">MANHFDKVYVEWYHHSESFYHESDVESDYDMHEFEEESDYDMHESEGMQEMLHDIGCAYNINDGSDEPVGISSSNVNKEAVEFYRLLKEADKELYPNCQHFSRLSFIAQLMNIKILYGLSGRAIDAILELLTKVLPKGNKVPSSFYEAKKIFEELGLKYEKIDACVNDCILYWGKYEKEQSCPVCGVNRWKNGGEQDRGKQLPCKILRYFPLKDRIKRLYMSPKTASEMIWHEKKRPDDGFMRHLADSLAWKSFNSQHPSFSADPPPGNDIDVYLQPLIDELKDLWENEVEVYDAASKSNFNVRVALMWTTSDLPGLAILSGYSTKSKFGCPICKTETCSLRLRNGHKTCYLGHRHFLPPDHPWHEDANAFDGTAEHRHAPKELTGKDVVEQYKLFNQIHVEDMESLEKSIVVTFCKLEKVFPPSFFDIMIHLPLHLPGEAKVAGPVSYRCMYFVERFLRRLKSFVKNTAHVEGSIVEAYIVHEAVMFCSLYMPEVETRLNRVGRNYEGVDESTTSKLQIFKCIGRPLRENKYEELSFMEWDQARSYVLHNYTKDSNWHVVIKTKPRDFYDFPPDEDTVESYHENEEIGHTQQDALVCDNDLILNRLEIENVDVEQRPITNDLLIEDEDVEDETDYEDDLIFSEEEGGPPPEDTDGDDL</sequence>
<keyword evidence="4" id="KW-1185">Reference proteome</keyword>
<reference evidence="3 4" key="1">
    <citation type="journal article" date="2021" name="Commun. Biol.">
        <title>The genome of Shorea leprosula (Dipterocarpaceae) highlights the ecological relevance of drought in aseasonal tropical rainforests.</title>
        <authorList>
            <person name="Ng K.K.S."/>
            <person name="Kobayashi M.J."/>
            <person name="Fawcett J.A."/>
            <person name="Hatakeyama M."/>
            <person name="Paape T."/>
            <person name="Ng C.H."/>
            <person name="Ang C.C."/>
            <person name="Tnah L.H."/>
            <person name="Lee C.T."/>
            <person name="Nishiyama T."/>
            <person name="Sese J."/>
            <person name="O'Brien M.J."/>
            <person name="Copetti D."/>
            <person name="Mohd Noor M.I."/>
            <person name="Ong R.C."/>
            <person name="Putra M."/>
            <person name="Sireger I.Z."/>
            <person name="Indrioko S."/>
            <person name="Kosugi Y."/>
            <person name="Izuno A."/>
            <person name="Isagi Y."/>
            <person name="Lee S.L."/>
            <person name="Shimizu K.K."/>
        </authorList>
    </citation>
    <scope>NUCLEOTIDE SEQUENCE [LARGE SCALE GENOMIC DNA]</scope>
    <source>
        <strain evidence="3">214</strain>
    </source>
</reference>
<evidence type="ECO:0000313" key="4">
    <source>
        <dbReference type="Proteomes" id="UP001054252"/>
    </source>
</evidence>
<dbReference type="Pfam" id="PF02992">
    <property type="entry name" value="Transposase_21"/>
    <property type="match status" value="1"/>
</dbReference>
<comment type="caution">
    <text evidence="3">The sequence shown here is derived from an EMBL/GenBank/DDBJ whole genome shotgun (WGS) entry which is preliminary data.</text>
</comment>
<feature type="compositionally biased region" description="Acidic residues" evidence="1">
    <location>
        <begin position="624"/>
        <end position="659"/>
    </location>
</feature>
<dbReference type="Pfam" id="PF13960">
    <property type="entry name" value="DUF4218"/>
    <property type="match status" value="1"/>
</dbReference>
<proteinExistence type="predicted"/>
<dbReference type="PANTHER" id="PTHR10775">
    <property type="entry name" value="OS08G0208400 PROTEIN"/>
    <property type="match status" value="1"/>
</dbReference>
<protein>
    <recommendedName>
        <fullName evidence="2">DUF4218 domain-containing protein</fullName>
    </recommendedName>
</protein>
<accession>A0AAV5J5G5</accession>
<evidence type="ECO:0000256" key="1">
    <source>
        <dbReference type="SAM" id="MobiDB-lite"/>
    </source>
</evidence>
<dbReference type="AlphaFoldDB" id="A0AAV5J5G5"/>
<dbReference type="Proteomes" id="UP001054252">
    <property type="component" value="Unassembled WGS sequence"/>
</dbReference>
<feature type="domain" description="DUF4218" evidence="2">
    <location>
        <begin position="398"/>
        <end position="506"/>
    </location>
</feature>
<dbReference type="EMBL" id="BPVZ01000025">
    <property type="protein sequence ID" value="GKV06678.1"/>
    <property type="molecule type" value="Genomic_DNA"/>
</dbReference>
<organism evidence="3 4">
    <name type="scientific">Rubroshorea leprosula</name>
    <dbReference type="NCBI Taxonomy" id="152421"/>
    <lineage>
        <taxon>Eukaryota</taxon>
        <taxon>Viridiplantae</taxon>
        <taxon>Streptophyta</taxon>
        <taxon>Embryophyta</taxon>
        <taxon>Tracheophyta</taxon>
        <taxon>Spermatophyta</taxon>
        <taxon>Magnoliopsida</taxon>
        <taxon>eudicotyledons</taxon>
        <taxon>Gunneridae</taxon>
        <taxon>Pentapetalae</taxon>
        <taxon>rosids</taxon>
        <taxon>malvids</taxon>
        <taxon>Malvales</taxon>
        <taxon>Dipterocarpaceae</taxon>
        <taxon>Rubroshorea</taxon>
    </lineage>
</organism>
<evidence type="ECO:0000259" key="2">
    <source>
        <dbReference type="Pfam" id="PF13960"/>
    </source>
</evidence>
<gene>
    <name evidence="3" type="ORF">SLEP1_g18537</name>
</gene>
<dbReference type="InterPro" id="IPR025452">
    <property type="entry name" value="DUF4218"/>
</dbReference>